<evidence type="ECO:0008006" key="6">
    <source>
        <dbReference type="Google" id="ProtNLM"/>
    </source>
</evidence>
<evidence type="ECO:0000256" key="1">
    <source>
        <dbReference type="ARBA" id="ARBA00044755"/>
    </source>
</evidence>
<comment type="similarity">
    <text evidence="1">Belongs to the bactofilin family.</text>
</comment>
<dbReference type="PANTHER" id="PTHR35024">
    <property type="entry name" value="HYPOTHETICAL CYTOSOLIC PROTEIN"/>
    <property type="match status" value="1"/>
</dbReference>
<dbReference type="AlphaFoldDB" id="A0A2R8CMZ9"/>
<evidence type="ECO:0000256" key="3">
    <source>
        <dbReference type="SAM" id="Phobius"/>
    </source>
</evidence>
<feature type="transmembrane region" description="Helical" evidence="3">
    <location>
        <begin position="6"/>
        <end position="23"/>
    </location>
</feature>
<feature type="region of interest" description="Disordered" evidence="2">
    <location>
        <begin position="28"/>
        <end position="77"/>
    </location>
</feature>
<keyword evidence="3" id="KW-1133">Transmembrane helix</keyword>
<dbReference type="Pfam" id="PF04519">
    <property type="entry name" value="Bactofilin"/>
    <property type="match status" value="1"/>
</dbReference>
<dbReference type="PANTHER" id="PTHR35024:SF4">
    <property type="entry name" value="POLYMER-FORMING CYTOSKELETAL PROTEIN"/>
    <property type="match status" value="1"/>
</dbReference>
<keyword evidence="5" id="KW-1185">Reference proteome</keyword>
<evidence type="ECO:0000256" key="2">
    <source>
        <dbReference type="SAM" id="MobiDB-lite"/>
    </source>
</evidence>
<feature type="compositionally biased region" description="Basic and acidic residues" evidence="2">
    <location>
        <begin position="41"/>
        <end position="55"/>
    </location>
</feature>
<dbReference type="Proteomes" id="UP000244934">
    <property type="component" value="Unassembled WGS sequence"/>
</dbReference>
<evidence type="ECO:0000313" key="5">
    <source>
        <dbReference type="Proteomes" id="UP000244934"/>
    </source>
</evidence>
<gene>
    <name evidence="4" type="ORF">KSP9073_02245</name>
</gene>
<dbReference type="EMBL" id="ONZI01000003">
    <property type="protein sequence ID" value="SPJ34212.1"/>
    <property type="molecule type" value="Genomic_DNA"/>
</dbReference>
<keyword evidence="3" id="KW-0812">Transmembrane</keyword>
<name>A0A2R8CMZ9_9GAMM</name>
<keyword evidence="3" id="KW-0472">Membrane</keyword>
<sequence length="207" mass="21972">MGTVNWLILLATVAGVMIVLDGLRRAHRDHGAGGQSSGLVKVHDGEEARAQKETQARTTSARTTSARTTSVSTARNPVMSEVVSPELPEPMPAPSRQRSDHECSLIGATLHVLGRIEADEHLIVAGRVEGDIHAQHHCVTLLAAGRIGPSVQSQRLIASGTLCGDIVTRECDTFHWGASFSGQLNAARLACDEGVQLNGRCYIGTVP</sequence>
<reference evidence="5" key="1">
    <citation type="submission" date="2018-03" db="EMBL/GenBank/DDBJ databases">
        <authorList>
            <person name="Navarro De La Torre S."/>
        </authorList>
    </citation>
    <scope>NUCLEOTIDE SEQUENCE [LARGE SCALE GENOMIC DNA]</scope>
    <source>
        <strain evidence="5">EAod3</strain>
    </source>
</reference>
<proteinExistence type="inferred from homology"/>
<dbReference type="InterPro" id="IPR007607">
    <property type="entry name" value="BacA/B"/>
</dbReference>
<accession>A0A2R8CMZ9</accession>
<dbReference type="RefSeq" id="WP_108843029.1">
    <property type="nucleotide sequence ID" value="NZ_ONZI01000003.1"/>
</dbReference>
<feature type="compositionally biased region" description="Low complexity" evidence="2">
    <location>
        <begin position="56"/>
        <end position="75"/>
    </location>
</feature>
<protein>
    <recommendedName>
        <fullName evidence="6">Polymer-forming cytoskeletal</fullName>
    </recommendedName>
</protein>
<dbReference type="OrthoDB" id="6165458at2"/>
<evidence type="ECO:0000313" key="4">
    <source>
        <dbReference type="EMBL" id="SPJ34212.1"/>
    </source>
</evidence>
<organism evidence="4 5">
    <name type="scientific">Kushneria phyllosphaerae</name>
    <dbReference type="NCBI Taxonomy" id="2100822"/>
    <lineage>
        <taxon>Bacteria</taxon>
        <taxon>Pseudomonadati</taxon>
        <taxon>Pseudomonadota</taxon>
        <taxon>Gammaproteobacteria</taxon>
        <taxon>Oceanospirillales</taxon>
        <taxon>Halomonadaceae</taxon>
        <taxon>Kushneria</taxon>
    </lineage>
</organism>